<evidence type="ECO:0000256" key="3">
    <source>
        <dbReference type="ARBA" id="ARBA00022452"/>
    </source>
</evidence>
<accession>A0AA49JVK2</accession>
<keyword evidence="2 8" id="KW-0813">Transport</keyword>
<feature type="domain" description="TonB-dependent receptor plug" evidence="12">
    <location>
        <begin position="129"/>
        <end position="231"/>
    </location>
</feature>
<protein>
    <submittedName>
        <fullName evidence="13">TonB-dependent receptor</fullName>
    </submittedName>
</protein>
<dbReference type="RefSeq" id="WP_367885586.1">
    <property type="nucleotide sequence ID" value="NZ_CP130612.1"/>
</dbReference>
<dbReference type="Gene3D" id="2.60.40.1120">
    <property type="entry name" value="Carboxypeptidase-like, regulatory domain"/>
    <property type="match status" value="1"/>
</dbReference>
<keyword evidence="3 8" id="KW-1134">Transmembrane beta strand</keyword>
<evidence type="ECO:0000256" key="6">
    <source>
        <dbReference type="ARBA" id="ARBA00023136"/>
    </source>
</evidence>
<dbReference type="PANTHER" id="PTHR30069:SF40">
    <property type="entry name" value="TONB-DEPENDENT RECEPTOR NMB0964-RELATED"/>
    <property type="match status" value="1"/>
</dbReference>
<dbReference type="GO" id="GO:0044718">
    <property type="term" value="P:siderophore transmembrane transport"/>
    <property type="evidence" value="ECO:0007669"/>
    <property type="project" value="TreeGrafter"/>
</dbReference>
<evidence type="ECO:0000256" key="7">
    <source>
        <dbReference type="ARBA" id="ARBA00023237"/>
    </source>
</evidence>
<keyword evidence="7 8" id="KW-0998">Cell outer membrane</keyword>
<dbReference type="GO" id="GO:0030246">
    <property type="term" value="F:carbohydrate binding"/>
    <property type="evidence" value="ECO:0007669"/>
    <property type="project" value="InterPro"/>
</dbReference>
<dbReference type="Pfam" id="PF00593">
    <property type="entry name" value="TonB_dep_Rec_b-barrel"/>
    <property type="match status" value="1"/>
</dbReference>
<reference evidence="13" key="1">
    <citation type="submission" date="2023-07" db="EMBL/GenBank/DDBJ databases">
        <authorList>
            <person name="Haufschild T."/>
            <person name="Kallscheuer N."/>
            <person name="Hammer J."/>
            <person name="Kohn T."/>
            <person name="Kabuu M."/>
            <person name="Jogler M."/>
            <person name="Wohfarth N."/>
            <person name="Heuer A."/>
            <person name="Rohde M."/>
            <person name="van Teeseling M.C.F."/>
            <person name="Jogler C."/>
        </authorList>
    </citation>
    <scope>NUCLEOTIDE SEQUENCE</scope>
    <source>
        <strain evidence="13">Strain 138</strain>
    </source>
</reference>
<keyword evidence="6 8" id="KW-0472">Membrane</keyword>
<feature type="domain" description="TonB-dependent receptor-like beta-barrel" evidence="11">
    <location>
        <begin position="326"/>
        <end position="725"/>
    </location>
</feature>
<dbReference type="PROSITE" id="PS52016">
    <property type="entry name" value="TONB_DEPENDENT_REC_3"/>
    <property type="match status" value="1"/>
</dbReference>
<comment type="similarity">
    <text evidence="8 9">Belongs to the TonB-dependent receptor family.</text>
</comment>
<dbReference type="InterPro" id="IPR036942">
    <property type="entry name" value="Beta-barrel_TonB_sf"/>
</dbReference>
<dbReference type="Pfam" id="PF07715">
    <property type="entry name" value="Plug"/>
    <property type="match status" value="1"/>
</dbReference>
<keyword evidence="5 9" id="KW-0798">TonB box</keyword>
<dbReference type="SUPFAM" id="SSF56935">
    <property type="entry name" value="Porins"/>
    <property type="match status" value="1"/>
</dbReference>
<dbReference type="InterPro" id="IPR000531">
    <property type="entry name" value="Beta-barrel_TonB"/>
</dbReference>
<gene>
    <name evidence="13" type="ORF">Strain138_002016</name>
</gene>
<comment type="subcellular location">
    <subcellularLocation>
        <location evidence="1 8">Cell outer membrane</location>
        <topology evidence="1 8">Multi-pass membrane protein</topology>
    </subcellularLocation>
</comment>
<organism evidence="13">
    <name type="scientific">Pseudogemmatithrix spongiicola</name>
    <dbReference type="NCBI Taxonomy" id="3062599"/>
    <lineage>
        <taxon>Bacteria</taxon>
        <taxon>Pseudomonadati</taxon>
        <taxon>Gemmatimonadota</taxon>
        <taxon>Gemmatimonadia</taxon>
        <taxon>Gemmatimonadales</taxon>
        <taxon>Gemmatimonadaceae</taxon>
        <taxon>Pseudogemmatithrix</taxon>
    </lineage>
</organism>
<feature type="chain" id="PRO_5041384897" evidence="10">
    <location>
        <begin position="27"/>
        <end position="756"/>
    </location>
</feature>
<keyword evidence="13" id="KW-0675">Receptor</keyword>
<evidence type="ECO:0000256" key="4">
    <source>
        <dbReference type="ARBA" id="ARBA00022692"/>
    </source>
</evidence>
<dbReference type="EMBL" id="CP130612">
    <property type="protein sequence ID" value="WKW12709.1"/>
    <property type="molecule type" value="Genomic_DNA"/>
</dbReference>
<dbReference type="InterPro" id="IPR037066">
    <property type="entry name" value="Plug_dom_sf"/>
</dbReference>
<evidence type="ECO:0000256" key="10">
    <source>
        <dbReference type="SAM" id="SignalP"/>
    </source>
</evidence>
<dbReference type="InterPro" id="IPR013784">
    <property type="entry name" value="Carb-bd-like_fold"/>
</dbReference>
<evidence type="ECO:0000313" key="13">
    <source>
        <dbReference type="EMBL" id="WKW12709.1"/>
    </source>
</evidence>
<proteinExistence type="inferred from homology"/>
<name>A0AA49JVK2_9BACT</name>
<keyword evidence="4 8" id="KW-0812">Transmembrane</keyword>
<keyword evidence="10" id="KW-0732">Signal</keyword>
<evidence type="ECO:0000256" key="9">
    <source>
        <dbReference type="RuleBase" id="RU003357"/>
    </source>
</evidence>
<dbReference type="Gene3D" id="2.40.170.20">
    <property type="entry name" value="TonB-dependent receptor, beta-barrel domain"/>
    <property type="match status" value="1"/>
</dbReference>
<evidence type="ECO:0000256" key="1">
    <source>
        <dbReference type="ARBA" id="ARBA00004571"/>
    </source>
</evidence>
<feature type="signal peptide" evidence="10">
    <location>
        <begin position="1"/>
        <end position="26"/>
    </location>
</feature>
<dbReference type="PANTHER" id="PTHR30069">
    <property type="entry name" value="TONB-DEPENDENT OUTER MEMBRANE RECEPTOR"/>
    <property type="match status" value="1"/>
</dbReference>
<evidence type="ECO:0000256" key="2">
    <source>
        <dbReference type="ARBA" id="ARBA00022448"/>
    </source>
</evidence>
<sequence length="756" mass="80841">MDRQFLAMRAAFAAACLLLTTAPLVAQTAHVVGRVEDAATGTPLPAAVVRLVELHREARSHEDGSFTLGAVLPGRYQLTVQRIGYRSVTRVVEVRVGMDSLRIPMTASPLQLGATVVTGQVSERGAADAISPANVLADARLDRVLDGTVAATIRGTPGVAMASMGPATARPVIRGLSGDRVLVLEDGQRPGDLSSSSMDHAVAVEALTARKVEVVRGPMSLLYGSSALGGVVNVIRQEVPSVALEHLHGGMSVQASSVNDGGTVGGYAEFPLAGFSVRAEGSGRLAGDLRTPVGRLVNTGVVSSGAALGVSQVGDWGYSGLSYRFYGNEYGIPGGFVGAHPGGVDIRMFRHTLRSETDWHPRTGRFESVKATATFTAYEHDELTASGNVGTAFDQTQGTFELVARHAHTGIAEGGVVGMRAQYRDIAPFGANRSTRTADWSFAGFVIEEFGAGPLRAQAGLRYDLARFVPLEDRNIVVQNDTLPVAPRTFGSVSASLGAIYSWTNGIKVGASVSRSYRTPDFNELYSDGPHLAAYSYDVGDPRNNQETGVGADLFLRIDRTRVRGEIAAFANQMQGYLFPRNTGELGRVGERWKFQFTNEDATLVGAEGEVELTLAEHFVLEATASYVQGTIAGARDSIPASPGQPARLESRFLPLMPPLNGRLGLRHETPQWSYGAGLRLAARQTSLGDFETETPGYATVDLNVGRRFVIGSRLHSLTLRIDNLLNAEIREHLSRTKEIIPEAGRNVALLYRVQF</sequence>
<dbReference type="GO" id="GO:0015344">
    <property type="term" value="F:siderophore uptake transmembrane transporter activity"/>
    <property type="evidence" value="ECO:0007669"/>
    <property type="project" value="TreeGrafter"/>
</dbReference>
<dbReference type="GO" id="GO:0009279">
    <property type="term" value="C:cell outer membrane"/>
    <property type="evidence" value="ECO:0007669"/>
    <property type="project" value="UniProtKB-SubCell"/>
</dbReference>
<dbReference type="InterPro" id="IPR039426">
    <property type="entry name" value="TonB-dep_rcpt-like"/>
</dbReference>
<dbReference type="SUPFAM" id="SSF49452">
    <property type="entry name" value="Starch-binding domain-like"/>
    <property type="match status" value="1"/>
</dbReference>
<evidence type="ECO:0000256" key="8">
    <source>
        <dbReference type="PROSITE-ProRule" id="PRU01360"/>
    </source>
</evidence>
<dbReference type="InterPro" id="IPR012910">
    <property type="entry name" value="Plug_dom"/>
</dbReference>
<dbReference type="Pfam" id="PF13620">
    <property type="entry name" value="CarboxypepD_reg"/>
    <property type="match status" value="1"/>
</dbReference>
<evidence type="ECO:0000259" key="12">
    <source>
        <dbReference type="Pfam" id="PF07715"/>
    </source>
</evidence>
<evidence type="ECO:0000256" key="5">
    <source>
        <dbReference type="ARBA" id="ARBA00023077"/>
    </source>
</evidence>
<evidence type="ECO:0000259" key="11">
    <source>
        <dbReference type="Pfam" id="PF00593"/>
    </source>
</evidence>
<dbReference type="AlphaFoldDB" id="A0AA49JVK2"/>
<dbReference type="Gene3D" id="2.170.130.10">
    <property type="entry name" value="TonB-dependent receptor, plug domain"/>
    <property type="match status" value="1"/>
</dbReference>